<evidence type="ECO:0000313" key="11">
    <source>
        <dbReference type="EMBL" id="CAF4779400.1"/>
    </source>
</evidence>
<dbReference type="CDD" id="cd11304">
    <property type="entry name" value="Cadherin_repeat"/>
    <property type="match status" value="1"/>
</dbReference>
<dbReference type="EMBL" id="CAJOBZ010000004">
    <property type="protein sequence ID" value="CAF4779400.1"/>
    <property type="molecule type" value="Genomic_DNA"/>
</dbReference>
<reference evidence="11" key="1">
    <citation type="submission" date="2021-02" db="EMBL/GenBank/DDBJ databases">
        <authorList>
            <person name="Steward A R."/>
        </authorList>
    </citation>
    <scope>NUCLEOTIDE SEQUENCE</scope>
</reference>
<evidence type="ECO:0000256" key="7">
    <source>
        <dbReference type="PROSITE-ProRule" id="PRU00043"/>
    </source>
</evidence>
<keyword evidence="2 9" id="KW-0812">Transmembrane</keyword>
<dbReference type="GO" id="GO:0007156">
    <property type="term" value="P:homophilic cell adhesion via plasma membrane adhesion molecules"/>
    <property type="evidence" value="ECO:0007669"/>
    <property type="project" value="InterPro"/>
</dbReference>
<comment type="caution">
    <text evidence="11">The sequence shown here is derived from an EMBL/GenBank/DDBJ whole genome shotgun (WGS) entry which is preliminary data.</text>
</comment>
<keyword evidence="5 9" id="KW-1133">Transmembrane helix</keyword>
<dbReference type="InterPro" id="IPR015919">
    <property type="entry name" value="Cadherin-like_sf"/>
</dbReference>
<feature type="region of interest" description="Disordered" evidence="8">
    <location>
        <begin position="1974"/>
        <end position="1996"/>
    </location>
</feature>
<evidence type="ECO:0000256" key="4">
    <source>
        <dbReference type="ARBA" id="ARBA00022837"/>
    </source>
</evidence>
<keyword evidence="3" id="KW-0677">Repeat</keyword>
<dbReference type="PANTHER" id="PTHR24026:SF126">
    <property type="entry name" value="PROTOCADHERIN FAT 4"/>
    <property type="match status" value="1"/>
</dbReference>
<dbReference type="Gene3D" id="2.60.40.60">
    <property type="entry name" value="Cadherins"/>
    <property type="match status" value="2"/>
</dbReference>
<gene>
    <name evidence="11" type="ORF">PMACD_LOCUS2259</name>
</gene>
<dbReference type="InterPro" id="IPR002126">
    <property type="entry name" value="Cadherin-like_dom"/>
</dbReference>
<dbReference type="SUPFAM" id="SSF49313">
    <property type="entry name" value="Cadherin-like"/>
    <property type="match status" value="2"/>
</dbReference>
<evidence type="ECO:0000256" key="9">
    <source>
        <dbReference type="SAM" id="Phobius"/>
    </source>
</evidence>
<evidence type="ECO:0000256" key="3">
    <source>
        <dbReference type="ARBA" id="ARBA00022737"/>
    </source>
</evidence>
<comment type="subcellular location">
    <subcellularLocation>
        <location evidence="1">Membrane</location>
    </subcellularLocation>
</comment>
<evidence type="ECO:0000256" key="1">
    <source>
        <dbReference type="ARBA" id="ARBA00004370"/>
    </source>
</evidence>
<evidence type="ECO:0000256" key="5">
    <source>
        <dbReference type="ARBA" id="ARBA00022989"/>
    </source>
</evidence>
<dbReference type="GO" id="GO:0005509">
    <property type="term" value="F:calcium ion binding"/>
    <property type="evidence" value="ECO:0007669"/>
    <property type="project" value="UniProtKB-UniRule"/>
</dbReference>
<dbReference type="OrthoDB" id="6606209at2759"/>
<sequence length="2073" mass="232638">MEGVANWRLRVEESILDTHNGVVLDRNTSDIISINTIVHSEGLNRGPYIDVKYENSRFTVATRANFAEYEEHETSKTMRVTVSFNCAQGSTNQPPLVIQIDIIDTNQNAPRFLPSDNYEFTVIPPLPPGFLVTGCDKQIIARDIDLTTQRVDFTIEENDYFEIFYDSSPATKEFSATLRAKMFIRSIPDDLSLKIMATDMDETNDPPLTTEGTVRIISDTQFQLPEELQFSNTFYLLNYTNENLATDEYIFLTRGYDNQVKFSFEGEHSEYFEMTPNDNRITFRVKTEIPTETLREQQIYLIVRAEREHTSGAAATIIIQLPSARELSFELLSYKGVIDGINLVYQDIFLNQGFNEDVVFGIRGDYANLFNHRSNGNQLLISLRTQLPQEIVTSNNIITLEITATGDYTNTAASTLIFEIIKNDLTTPVFAKKIYEGKYVNTTHVTIEEISLTQGYDGTVDFNIFGEHADYFRIENDDDNVIVSLRSAIPEDLIFSAKIFTLYIVATKPNTVGGNAALVIRFPNELTELAVMEFSKHTYIGKLENKAVSIEDVILESGFTNQVRFILSGEYYNYFTYSTSENVISISASEELHQNLGNEDNIILNVRAERVNAIPVTTSVIISIVKKEIIPPVFENPYYMAIYTENVGLQFNNIIKLTSGFDVTVTFYLQGEHSQWFYITESEDSVILHANTINSIPNDFIVNNKQIVLTIIAEKPEATAGRTVIVVELNAEDKDSSLSFERVYYVGSLDKNKITLDTINLRGNLDEPYTVTLHGDLANYFSTSTQGDGLGIILQQDLPEEGLPDNNIITLEIRATRDTTIAQATVVLKIIKEIDDTPTIKPIRFYRAYYTGQYSTNGLSFTDIISLSGGFDDTVEFNLDGESSQWFYITQDGNSVRLYENSANTLPDHVVESNNQIVFSVLAKKPGALSAEAAIFIEIIQESSENLRFDRAYYVGSLNKSGVTLDAITLIGNYDDTYSVTLHGNYANYFSITPQRPVFEIVLQREVSEDLLNNDFITFEIRVSKNDIMTARTTTILRIIKDNEPPVINGIQFDRVYYVGRYTSENVFTFEDTISLAEGYDETVTYSLYGVQSTWFELVPTGSSAKLALSRQVPSDVVSSNSQLIFEVHANRASDTASARSTIIITIKEVGDGSTPIMKFDRQAYVGTINQSDIFLDPIVLAEGYNDEVIFSLIGELSGYFSTPNERNVITLTLLRPIPEENIPINRLITIDIQATSEYTSARAAIVLKIVRNEESVENISFDKPYYSGSYADASEFSFDFIIRMESGFDETIQFKLEGDHSTWFRLRQSGNSAELELSSSIPESVINNNNQLVFVVYAQRVGSEVVLTRSVIIIVVTNDPTTNVKFDKVLYLGRVENNAVVHEAITVVEFSGNIEVSGEYSQLFRATITNGVVTVTLSATSVPSILSYVALNLVADEASAVLLLDIYESDTPVEPPSLSFSSSSYILEANEGSTGEVGRVSATADNGETVIYSLEIENEHLKQRLTINNNGEIHLSASANLGVYSFKATARTRISQVSASTSVQLTIIELGTTFNLPPLLVLERDEEEPYLNLVPLDRTKHPNCEYSLANKWPLDQNWLYVDSEGLHTRSIDREHDSIAFMPVSQIQVELNLNCNRRSKRSSKILDYGSNKWILTDSISYNPSRTLVNLIVRDINDNAPKFEADSVTVGYPSGDLAEIVLPRALAELKATDADIEENALLRYMSSDERFVVSPTSGSVHLRNRVTLEDNTRLVVDAVDRNGTGLKGSVEIMVRLLDRNQIAVVTVPSGFLDDESTILDELTKAVGYDVKPLRSTVISESRYDNEGDKSRVRRDVNTNGASLRLYVYGLKQHEPVDVTQLTDDLSNSIVTVSLARVLSLEDHLDELQICPAFEREIGLLAATIVLAVLLLIIIVVFGVWFYLRRKIANDYNQFSDQNSLRSRNDSIESPKVTPIFTTPRLIGIEELRKSEKKLQERLDAPKEVPEKPSSKNVEKTEAIIDVSENDSKWPIVIQSIDKLKDNTDESEDDEFGEKVKRPRRKSVVTFNENVEKIIHLEDVSMDGNSEADLEVHKF</sequence>
<dbReference type="PROSITE" id="PS50268">
    <property type="entry name" value="CADHERIN_2"/>
    <property type="match status" value="1"/>
</dbReference>
<keyword evidence="6 9" id="KW-0472">Membrane</keyword>
<feature type="domain" description="Cadherin" evidence="10">
    <location>
        <begin position="1705"/>
        <end position="1789"/>
    </location>
</feature>
<dbReference type="PANTHER" id="PTHR24026">
    <property type="entry name" value="FAT ATYPICAL CADHERIN-RELATED"/>
    <property type="match status" value="1"/>
</dbReference>
<protein>
    <recommendedName>
        <fullName evidence="10">Cadherin domain-containing protein</fullName>
    </recommendedName>
</protein>
<evidence type="ECO:0000313" key="12">
    <source>
        <dbReference type="Proteomes" id="UP000663880"/>
    </source>
</evidence>
<dbReference type="Proteomes" id="UP000663880">
    <property type="component" value="Unassembled WGS sequence"/>
</dbReference>
<dbReference type="PROSITE" id="PS00232">
    <property type="entry name" value="CADHERIN_1"/>
    <property type="match status" value="1"/>
</dbReference>
<dbReference type="InterPro" id="IPR020894">
    <property type="entry name" value="Cadherin_CS"/>
</dbReference>
<proteinExistence type="predicted"/>
<dbReference type="GO" id="GO:0005886">
    <property type="term" value="C:plasma membrane"/>
    <property type="evidence" value="ECO:0007669"/>
    <property type="project" value="UniProtKB-SubCell"/>
</dbReference>
<organism evidence="11 12">
    <name type="scientific">Pieris macdunnoughi</name>
    <dbReference type="NCBI Taxonomy" id="345717"/>
    <lineage>
        <taxon>Eukaryota</taxon>
        <taxon>Metazoa</taxon>
        <taxon>Ecdysozoa</taxon>
        <taxon>Arthropoda</taxon>
        <taxon>Hexapoda</taxon>
        <taxon>Insecta</taxon>
        <taxon>Pterygota</taxon>
        <taxon>Neoptera</taxon>
        <taxon>Endopterygota</taxon>
        <taxon>Lepidoptera</taxon>
        <taxon>Glossata</taxon>
        <taxon>Ditrysia</taxon>
        <taxon>Papilionoidea</taxon>
        <taxon>Pieridae</taxon>
        <taxon>Pierinae</taxon>
        <taxon>Pieris</taxon>
    </lineage>
</organism>
<evidence type="ECO:0000259" key="10">
    <source>
        <dbReference type="PROSITE" id="PS50268"/>
    </source>
</evidence>
<evidence type="ECO:0000256" key="6">
    <source>
        <dbReference type="ARBA" id="ARBA00023136"/>
    </source>
</evidence>
<keyword evidence="4 7" id="KW-0106">Calcium</keyword>
<accession>A0A821N3J6</accession>
<evidence type="ECO:0000256" key="8">
    <source>
        <dbReference type="SAM" id="MobiDB-lite"/>
    </source>
</evidence>
<name>A0A821N3J6_9NEOP</name>
<evidence type="ECO:0000256" key="2">
    <source>
        <dbReference type="ARBA" id="ARBA00022692"/>
    </source>
</evidence>
<feature type="transmembrane region" description="Helical" evidence="9">
    <location>
        <begin position="1896"/>
        <end position="1922"/>
    </location>
</feature>
<keyword evidence="12" id="KW-1185">Reference proteome</keyword>